<dbReference type="InterPro" id="IPR032675">
    <property type="entry name" value="LRR_dom_sf"/>
</dbReference>
<dbReference type="SUPFAM" id="SSF52058">
    <property type="entry name" value="L domain-like"/>
    <property type="match status" value="1"/>
</dbReference>
<proteinExistence type="predicted"/>
<dbReference type="AlphaFoldDB" id="A0AA86QBN8"/>
<comment type="caution">
    <text evidence="1">The sequence shown here is derived from an EMBL/GenBank/DDBJ whole genome shotgun (WGS) entry which is preliminary data.</text>
</comment>
<name>A0AA86QBN8_9EUKA</name>
<protein>
    <submittedName>
        <fullName evidence="1">Partial</fullName>
    </submittedName>
</protein>
<organism evidence="1">
    <name type="scientific">Hexamita inflata</name>
    <dbReference type="NCBI Taxonomy" id="28002"/>
    <lineage>
        <taxon>Eukaryota</taxon>
        <taxon>Metamonada</taxon>
        <taxon>Diplomonadida</taxon>
        <taxon>Hexamitidae</taxon>
        <taxon>Hexamitinae</taxon>
        <taxon>Hexamita</taxon>
    </lineage>
</organism>
<gene>
    <name evidence="2" type="ORF">HINF_LOCUS36006</name>
    <name evidence="1" type="ORF">HINF_LOCUS40767</name>
</gene>
<dbReference type="EMBL" id="CAXDID020000131">
    <property type="protein sequence ID" value="CAL6035594.1"/>
    <property type="molecule type" value="Genomic_DNA"/>
</dbReference>
<reference evidence="1" key="1">
    <citation type="submission" date="2023-06" db="EMBL/GenBank/DDBJ databases">
        <authorList>
            <person name="Kurt Z."/>
        </authorList>
    </citation>
    <scope>NUCLEOTIDE SEQUENCE</scope>
</reference>
<evidence type="ECO:0000313" key="3">
    <source>
        <dbReference type="Proteomes" id="UP001642409"/>
    </source>
</evidence>
<reference evidence="2 3" key="2">
    <citation type="submission" date="2024-07" db="EMBL/GenBank/DDBJ databases">
        <authorList>
            <person name="Akdeniz Z."/>
        </authorList>
    </citation>
    <scope>NUCLEOTIDE SEQUENCE [LARGE SCALE GENOMIC DNA]</scope>
</reference>
<dbReference type="Proteomes" id="UP001642409">
    <property type="component" value="Unassembled WGS sequence"/>
</dbReference>
<evidence type="ECO:0000313" key="1">
    <source>
        <dbReference type="EMBL" id="CAI9953122.1"/>
    </source>
</evidence>
<accession>A0AA86QBN8</accession>
<dbReference type="EMBL" id="CATOUU010000836">
    <property type="protein sequence ID" value="CAI9953122.1"/>
    <property type="molecule type" value="Genomic_DNA"/>
</dbReference>
<dbReference type="Gene3D" id="3.80.10.10">
    <property type="entry name" value="Ribonuclease Inhibitor"/>
    <property type="match status" value="1"/>
</dbReference>
<sequence>MKNIKTLFMTFTKVVDLHPLQHLYQLEDIYANRACIIDVSPLSKLTQLKSFSFSCNKITNAETLKHLKNFSEYDFSNQEVPTTDELQLYNKILKVHSSHKQITKLVQAENRVSKFREQLTRQKESIKLQINEIFKFRLQLIALKH</sequence>
<keyword evidence="3" id="KW-1185">Reference proteome</keyword>
<evidence type="ECO:0000313" key="2">
    <source>
        <dbReference type="EMBL" id="CAL6035594.1"/>
    </source>
</evidence>